<dbReference type="EMBL" id="CP065217">
    <property type="protein sequence ID" value="QPL52341.1"/>
    <property type="molecule type" value="Genomic_DNA"/>
</dbReference>
<feature type="transmembrane region" description="Helical" evidence="1">
    <location>
        <begin position="6"/>
        <end position="24"/>
    </location>
</feature>
<keyword evidence="1" id="KW-0472">Membrane</keyword>
<evidence type="ECO:0000313" key="2">
    <source>
        <dbReference type="EMBL" id="QPL52341.1"/>
    </source>
</evidence>
<proteinExistence type="predicted"/>
<sequence>MIEAVIGLVGVIVGALVTGLKDWITSYLSKKARKKYLATRVVSMLEIFVDNCALVLSDDGTVCGQPDKDGYYYPQVKTPTFEPLLLDVDWLSIDANLMHKILYLPNEVYMADSKIQSIWDYNPNHPEHPEIFEERYYQYSRLAIKANEIISELCKESGIKISEEHKWFDADLFVNKFKLIEEQRKKAVHPENRYFAS</sequence>
<keyword evidence="1" id="KW-1133">Transmembrane helix</keyword>
<gene>
    <name evidence="2" type="ORF">I3X05_09795</name>
</gene>
<protein>
    <submittedName>
        <fullName evidence="2">Uncharacterized protein</fullName>
    </submittedName>
</protein>
<dbReference type="AlphaFoldDB" id="A0AAJ4LSZ5"/>
<reference evidence="2 3" key="1">
    <citation type="submission" date="2020-11" db="EMBL/GenBank/DDBJ databases">
        <title>Complete and Circularized Genome Assembly of a human isolate of Vibrio navarrensis biotype pommerensis with MiSeq and MinION Sequence Data.</title>
        <authorList>
            <person name="Schwartz K."/>
            <person name="Borowiak M."/>
            <person name="Deneke C."/>
            <person name="Balau V."/>
            <person name="Metelmann C."/>
            <person name="Strauch E."/>
        </authorList>
    </citation>
    <scope>NUCLEOTIDE SEQUENCE [LARGE SCALE GENOMIC DNA]</scope>
    <source>
        <strain evidence="2 3">20-VB00237</strain>
    </source>
</reference>
<dbReference type="Proteomes" id="UP000594435">
    <property type="component" value="Chromosome 1"/>
</dbReference>
<evidence type="ECO:0000313" key="3">
    <source>
        <dbReference type="Proteomes" id="UP000594435"/>
    </source>
</evidence>
<keyword evidence="1" id="KW-0812">Transmembrane</keyword>
<organism evidence="2 3">
    <name type="scientific">Vibrio navarrensis</name>
    <dbReference type="NCBI Taxonomy" id="29495"/>
    <lineage>
        <taxon>Bacteria</taxon>
        <taxon>Pseudomonadati</taxon>
        <taxon>Pseudomonadota</taxon>
        <taxon>Gammaproteobacteria</taxon>
        <taxon>Vibrionales</taxon>
        <taxon>Vibrionaceae</taxon>
        <taxon>Vibrio</taxon>
    </lineage>
</organism>
<name>A0AAJ4LSZ5_9VIBR</name>
<accession>A0AAJ4LSZ5</accession>
<evidence type="ECO:0000256" key="1">
    <source>
        <dbReference type="SAM" id="Phobius"/>
    </source>
</evidence>
<dbReference type="RefSeq" id="WP_337970658.1">
    <property type="nucleotide sequence ID" value="NZ_CP065217.1"/>
</dbReference>